<organism evidence="2 3">
    <name type="scientific">Polyplax serrata</name>
    <name type="common">Common mouse louse</name>
    <dbReference type="NCBI Taxonomy" id="468196"/>
    <lineage>
        <taxon>Eukaryota</taxon>
        <taxon>Metazoa</taxon>
        <taxon>Ecdysozoa</taxon>
        <taxon>Arthropoda</taxon>
        <taxon>Hexapoda</taxon>
        <taxon>Insecta</taxon>
        <taxon>Pterygota</taxon>
        <taxon>Neoptera</taxon>
        <taxon>Paraneoptera</taxon>
        <taxon>Psocodea</taxon>
        <taxon>Troctomorpha</taxon>
        <taxon>Phthiraptera</taxon>
        <taxon>Anoplura</taxon>
        <taxon>Polyplacidae</taxon>
        <taxon>Polyplax</taxon>
    </lineage>
</organism>
<feature type="region of interest" description="Disordered" evidence="1">
    <location>
        <begin position="1070"/>
        <end position="1126"/>
    </location>
</feature>
<feature type="region of interest" description="Disordered" evidence="1">
    <location>
        <begin position="698"/>
        <end position="719"/>
    </location>
</feature>
<proteinExistence type="predicted"/>
<feature type="compositionally biased region" description="Pro residues" evidence="1">
    <location>
        <begin position="45"/>
        <end position="54"/>
    </location>
</feature>
<feature type="region of interest" description="Disordered" evidence="1">
    <location>
        <begin position="945"/>
        <end position="1038"/>
    </location>
</feature>
<feature type="compositionally biased region" description="Pro residues" evidence="1">
    <location>
        <begin position="158"/>
        <end position="171"/>
    </location>
</feature>
<feature type="compositionally biased region" description="Acidic residues" evidence="1">
    <location>
        <begin position="890"/>
        <end position="903"/>
    </location>
</feature>
<feature type="compositionally biased region" description="Acidic residues" evidence="1">
    <location>
        <begin position="1022"/>
        <end position="1036"/>
    </location>
</feature>
<feature type="compositionally biased region" description="Low complexity" evidence="1">
    <location>
        <begin position="32"/>
        <end position="44"/>
    </location>
</feature>
<feature type="compositionally biased region" description="Low complexity" evidence="1">
    <location>
        <begin position="406"/>
        <end position="454"/>
    </location>
</feature>
<accession>A0AAN8SD84</accession>
<feature type="compositionally biased region" description="Polar residues" evidence="1">
    <location>
        <begin position="1097"/>
        <end position="1126"/>
    </location>
</feature>
<feature type="compositionally biased region" description="Basic and acidic residues" evidence="1">
    <location>
        <begin position="222"/>
        <end position="243"/>
    </location>
</feature>
<sequence>MNIIYRLERTFEFLPASQPVNEHVSVFTLRKQQSSAPSSGSSGAQPPPPPPPSFPGAIAGRRLKTEIPERSLEPPAAIQNAMMTKDKKPFTYTPGGIDLSQIRSPRMQRRIARNACADEMPGIPAPTTNHQVPVEAHPNTNYSAMQSQLPSQVLPPVGSVPPPPPPPPPSGSAPTSAPVHSAQPPAPSNCQPKPMAGRPPLGFDPNELLARVNKSPAYEPINNHHDEASRNVRSQPDEEKPSFEAKQQPKSNESGHSTYAPLRKEPVSPAVPQVTPLKLQNETATSYGGHQPLRVQLGSPQPVASPQESATSSPSGIKLQHNYSPPVSSPLAGNAESKHQVPWATAYKAPQTSVPWANRDPEPPKSPSIANSTTTRIIPIQIEGRDSPASPQTYSSQPLSSPPPFLQSAQARQQSVAQQQLRLRQSSPSQQSQQPMKQQQPMLHQPQQQQQQHSNTRVIPIQIEGASTQQSRSPMGGPSQQFSPMSPQSPTPYSPQQDREQKPQWTSVQPKSYNRTPSEQVGMQQHQQPEYGTYNTAGVPLSQLRKMQLSDDDRALMDKFKSQVEIHGNDILNDENTNPRYKGGYIPSRVFKMLDESVDDEVYLHRESDPRYRGAVIPSRAFRMLQCMTDTAGDMQQQVPRTPTRTVPNNGALGRAQYQQEAPQGPYVPPSEQQVQEPRKYRGGSIPSRSFRMLQAMTGQEVSAVNSSDPPSGRETPVPVLNRWCSSPSPSPVDPFWAAYYPPDPYFMYNYISDLNAAYGLPPPPLPPPPPFLYPRHPPSPSPHQTCQNCHSDNDEQGYSSTDELAQYYANYRRNFGYSPYQANPERSYTSTPNSFSIPRVCVTPVMRNEHLKSDKLPQNCNRETKRSREMYDFDDSSEQRTINAKEFENLDEGDESGTDLEVEDDRNLRERRVEKRMNSLQTLKSVSDINLYTTASSSTIVRDEYREADLEEEEEITVEEEEASTSESLEESEQQEPLSHQLSVIFEESECSEVTNGSRQEGCTSHTISVSESDSCSTIDNGDENYDEDNDDIEGESSVTVRLPLKVTCSRSFNDETITTVVVGDSEFVRGPSSKENSCSGESRRERSNSSDSGDISVTFTIPSHSNSVKSIAGNSTEIKSSDMQGNLLDVEPGILGEPEVEAEITIHLNRSSSALAEQEEKRNDAKTEICESPQIEDDSSTTSAQSEETILNYKEDTDEEKEEDEEENKMEEENFVEEDCQQVDVAKEADVMSESYKEGVGRLEELISSMLESTRDTMNRSLELSRTLNLPEKPDLRKKESQEESEEDDSGVTSDLSMKQVNSETDAETESDYSELSKMSKFQRASTHSRLFKLLQEECEKSDVEEAEEVETSERKSNTPKLKEAEEDDSLTARKQKLSLSLRPPVSLCEVESLSSSSGLASPSSPTVSERLAKELIHSLLNKKKGKKFRKLPIAKLHAAALKILQEEMNSCDTSPPSGDDGFSPTLPMPAGSHSKLTKDEIDTSHSDYGVNHYDYVNYYNTWNEAEDYPDDYDIVPSKAFRLLRESTNSPIPIEMIGFKARCPRVVSKPDTSRQEEETVTSGSVSVADTDDKPDETVTLPLSFSEKQRIVSKVLEKSVKG</sequence>
<feature type="compositionally biased region" description="Polar residues" evidence="1">
    <location>
        <begin position="784"/>
        <end position="797"/>
    </location>
</feature>
<feature type="compositionally biased region" description="Polar residues" evidence="1">
    <location>
        <begin position="278"/>
        <end position="288"/>
    </location>
</feature>
<feature type="region of interest" description="Disordered" evidence="1">
    <location>
        <begin position="777"/>
        <end position="797"/>
    </location>
</feature>
<feature type="compositionally biased region" description="Polar residues" evidence="1">
    <location>
        <begin position="1182"/>
        <end position="1191"/>
    </location>
</feature>
<reference evidence="2 3" key="1">
    <citation type="submission" date="2023-10" db="EMBL/GenBank/DDBJ databases">
        <title>Genomes of two closely related lineages of the louse Polyplax serrata with different host specificities.</title>
        <authorList>
            <person name="Martinu J."/>
            <person name="Tarabai H."/>
            <person name="Stefka J."/>
            <person name="Hypsa V."/>
        </authorList>
    </citation>
    <scope>NUCLEOTIDE SEQUENCE [LARGE SCALE GENOMIC DNA]</scope>
    <source>
        <strain evidence="2">HR10_N</strain>
    </source>
</reference>
<evidence type="ECO:0000256" key="1">
    <source>
        <dbReference type="SAM" id="MobiDB-lite"/>
    </source>
</evidence>
<comment type="caution">
    <text evidence="2">The sequence shown here is derived from an EMBL/GenBank/DDBJ whole genome shotgun (WGS) entry which is preliminary data.</text>
</comment>
<feature type="compositionally biased region" description="Acidic residues" evidence="1">
    <location>
        <begin position="1198"/>
        <end position="1223"/>
    </location>
</feature>
<feature type="region of interest" description="Disordered" evidence="1">
    <location>
        <begin position="144"/>
        <end position="539"/>
    </location>
</feature>
<feature type="region of interest" description="Disordered" evidence="1">
    <location>
        <begin position="1344"/>
        <end position="1380"/>
    </location>
</feature>
<feature type="compositionally biased region" description="Polar residues" evidence="1">
    <location>
        <begin position="698"/>
        <end position="710"/>
    </location>
</feature>
<feature type="compositionally biased region" description="Polar residues" evidence="1">
    <location>
        <begin position="1261"/>
        <end position="1270"/>
    </location>
</feature>
<feature type="compositionally biased region" description="Basic and acidic residues" evidence="1">
    <location>
        <begin position="1274"/>
        <end position="1284"/>
    </location>
</feature>
<feature type="compositionally biased region" description="Polar residues" evidence="1">
    <location>
        <begin position="298"/>
        <end position="326"/>
    </location>
</feature>
<feature type="compositionally biased region" description="Polar residues" evidence="1">
    <location>
        <begin position="503"/>
        <end position="536"/>
    </location>
</feature>
<feature type="region of interest" description="Disordered" evidence="1">
    <location>
        <begin position="1549"/>
        <end position="1580"/>
    </location>
</feature>
<feature type="compositionally biased region" description="Polar residues" evidence="1">
    <location>
        <begin position="1293"/>
        <end position="1306"/>
    </location>
</feature>
<feature type="region of interest" description="Disordered" evidence="1">
    <location>
        <begin position="874"/>
        <end position="903"/>
    </location>
</feature>
<feature type="compositionally biased region" description="Acidic residues" evidence="1">
    <location>
        <begin position="950"/>
        <end position="975"/>
    </location>
</feature>
<feature type="region of interest" description="Disordered" evidence="1">
    <location>
        <begin position="1260"/>
        <end position="1327"/>
    </location>
</feature>
<feature type="compositionally biased region" description="Low complexity" evidence="1">
    <location>
        <begin position="390"/>
        <end position="399"/>
    </location>
</feature>
<evidence type="ECO:0000313" key="2">
    <source>
        <dbReference type="EMBL" id="KAK6644788.1"/>
    </source>
</evidence>
<feature type="region of interest" description="Disordered" evidence="1">
    <location>
        <begin position="1155"/>
        <end position="1225"/>
    </location>
</feature>
<feature type="compositionally biased region" description="Basic and acidic residues" evidence="1">
    <location>
        <begin position="1160"/>
        <end position="1171"/>
    </location>
</feature>
<feature type="region of interest" description="Disordered" evidence="1">
    <location>
        <begin position="28"/>
        <end position="58"/>
    </location>
</feature>
<feature type="compositionally biased region" description="Polar residues" evidence="1">
    <location>
        <begin position="993"/>
        <end position="1019"/>
    </location>
</feature>
<gene>
    <name evidence="2" type="ORF">RUM43_001061</name>
</gene>
<name>A0AAN8SD84_POLSC</name>
<feature type="region of interest" description="Disordered" evidence="1">
    <location>
        <begin position="658"/>
        <end position="686"/>
    </location>
</feature>
<feature type="compositionally biased region" description="Polar residues" evidence="1">
    <location>
        <begin position="248"/>
        <end position="257"/>
    </location>
</feature>
<protein>
    <submittedName>
        <fullName evidence="2">Uncharacterized protein</fullName>
    </submittedName>
</protein>
<feature type="compositionally biased region" description="Basic and acidic residues" evidence="1">
    <location>
        <begin position="1354"/>
        <end position="1366"/>
    </location>
</feature>
<dbReference type="EMBL" id="JAWJWE010000001">
    <property type="protein sequence ID" value="KAK6644788.1"/>
    <property type="molecule type" value="Genomic_DNA"/>
</dbReference>
<dbReference type="Proteomes" id="UP001372834">
    <property type="component" value="Unassembled WGS sequence"/>
</dbReference>
<evidence type="ECO:0000313" key="3">
    <source>
        <dbReference type="Proteomes" id="UP001372834"/>
    </source>
</evidence>